<evidence type="ECO:0000256" key="2">
    <source>
        <dbReference type="SAM" id="Phobius"/>
    </source>
</evidence>
<comment type="caution">
    <text evidence="3">The sequence shown here is derived from an EMBL/GenBank/DDBJ whole genome shotgun (WGS) entry which is preliminary data.</text>
</comment>
<keyword evidence="4" id="KW-1185">Reference proteome</keyword>
<protein>
    <submittedName>
        <fullName evidence="3">Uncharacterized protein</fullName>
    </submittedName>
</protein>
<dbReference type="Proteomes" id="UP000019484">
    <property type="component" value="Unassembled WGS sequence"/>
</dbReference>
<organism evidence="3 4">
    <name type="scientific">Capronia coronata CBS 617.96</name>
    <dbReference type="NCBI Taxonomy" id="1182541"/>
    <lineage>
        <taxon>Eukaryota</taxon>
        <taxon>Fungi</taxon>
        <taxon>Dikarya</taxon>
        <taxon>Ascomycota</taxon>
        <taxon>Pezizomycotina</taxon>
        <taxon>Eurotiomycetes</taxon>
        <taxon>Chaetothyriomycetidae</taxon>
        <taxon>Chaetothyriales</taxon>
        <taxon>Herpotrichiellaceae</taxon>
        <taxon>Capronia</taxon>
    </lineage>
</organism>
<dbReference type="OrthoDB" id="5327700at2759"/>
<evidence type="ECO:0000313" key="3">
    <source>
        <dbReference type="EMBL" id="EXJ94916.1"/>
    </source>
</evidence>
<dbReference type="RefSeq" id="XP_007719145.1">
    <property type="nucleotide sequence ID" value="XM_007720955.1"/>
</dbReference>
<evidence type="ECO:0000256" key="1">
    <source>
        <dbReference type="SAM" id="MobiDB-lite"/>
    </source>
</evidence>
<evidence type="ECO:0000313" key="4">
    <source>
        <dbReference type="Proteomes" id="UP000019484"/>
    </source>
</evidence>
<feature type="compositionally biased region" description="Polar residues" evidence="1">
    <location>
        <begin position="328"/>
        <end position="345"/>
    </location>
</feature>
<dbReference type="GeneID" id="19154944"/>
<keyword evidence="2" id="KW-1133">Transmembrane helix</keyword>
<dbReference type="HOGENOM" id="CLU_025740_0_0_1"/>
<dbReference type="eggNOG" id="ENOG502SHU3">
    <property type="taxonomic scope" value="Eukaryota"/>
</dbReference>
<sequence length="497" mass="53718">MSYQYKVTERRRRTTNTGGYAYSGNRSTFGYWVPLVLTVTAATIGLAAWVWSERHDDEEDSSEDEHYPGGVPPPGYASMSGAVPPGVPMSGPDYPQTGAPMMPGPQQPGGFVAPAPGEYRGPPPTGFPGGGGQYNTARSTAAYQTEETGLVARMSSALGFGRSTTPSHDQPQAQAQSYDWANKPFSAGIAAAGAMFGAAINSLGGGSTEAYEDHERWSEEAEQRDNEREVTQGIRRRGTAEEFFSGQVEIPKYASIARHKRRNVAVVVSAVASDIDAQSEVGQHASILAHLSDYVDIDTTRVFVLIYAPDLKTHPLCPIAARGTSQSMTSSFSNISQTDAHTPAQTPGDFPSGSEEGIMAPVDHIPLEEPSSLYQTLCNQATEIVDQETLILPYTSPNGHKHILRSLAPEIVYIQESLCGRDGEIVSDLSGWVRQTVVVIGDEGGHGGLIDTDDEATTQKPDTWWQKEERTGLGKRVAVVESLKIGEDWQRRVDEKE</sequence>
<dbReference type="AlphaFoldDB" id="W9Z043"/>
<dbReference type="EMBL" id="AMWN01000001">
    <property type="protein sequence ID" value="EXJ94916.1"/>
    <property type="molecule type" value="Genomic_DNA"/>
</dbReference>
<proteinExistence type="predicted"/>
<keyword evidence="2" id="KW-0812">Transmembrane</keyword>
<feature type="transmembrane region" description="Helical" evidence="2">
    <location>
        <begin position="29"/>
        <end position="51"/>
    </location>
</feature>
<feature type="region of interest" description="Disordered" evidence="1">
    <location>
        <begin position="55"/>
        <end position="136"/>
    </location>
</feature>
<reference evidence="3 4" key="1">
    <citation type="submission" date="2013-03" db="EMBL/GenBank/DDBJ databases">
        <title>The Genome Sequence of Capronia coronata CBS 617.96.</title>
        <authorList>
            <consortium name="The Broad Institute Genomics Platform"/>
            <person name="Cuomo C."/>
            <person name="de Hoog S."/>
            <person name="Gorbushina A."/>
            <person name="Walker B."/>
            <person name="Young S.K."/>
            <person name="Zeng Q."/>
            <person name="Gargeya S."/>
            <person name="Fitzgerald M."/>
            <person name="Haas B."/>
            <person name="Abouelleil A."/>
            <person name="Allen A.W."/>
            <person name="Alvarado L."/>
            <person name="Arachchi H.M."/>
            <person name="Berlin A.M."/>
            <person name="Chapman S.B."/>
            <person name="Gainer-Dewar J."/>
            <person name="Goldberg J."/>
            <person name="Griggs A."/>
            <person name="Gujja S."/>
            <person name="Hansen M."/>
            <person name="Howarth C."/>
            <person name="Imamovic A."/>
            <person name="Ireland A."/>
            <person name="Larimer J."/>
            <person name="McCowan C."/>
            <person name="Murphy C."/>
            <person name="Pearson M."/>
            <person name="Poon T.W."/>
            <person name="Priest M."/>
            <person name="Roberts A."/>
            <person name="Saif S."/>
            <person name="Shea T."/>
            <person name="Sisk P."/>
            <person name="Sykes S."/>
            <person name="Wortman J."/>
            <person name="Nusbaum C."/>
            <person name="Birren B."/>
        </authorList>
    </citation>
    <scope>NUCLEOTIDE SEQUENCE [LARGE SCALE GENOMIC DNA]</scope>
    <source>
        <strain evidence="3 4">CBS 617.96</strain>
    </source>
</reference>
<keyword evidence="2" id="KW-0472">Membrane</keyword>
<accession>W9Z043</accession>
<name>W9Z043_9EURO</name>
<feature type="region of interest" description="Disordered" evidence="1">
    <location>
        <begin position="328"/>
        <end position="349"/>
    </location>
</feature>
<gene>
    <name evidence="3" type="ORF">A1O1_00034</name>
</gene>